<evidence type="ECO:0000313" key="2">
    <source>
        <dbReference type="Proteomes" id="UP000196778"/>
    </source>
</evidence>
<keyword evidence="2" id="KW-1185">Reference proteome</keyword>
<proteinExistence type="predicted"/>
<organism evidence="1 2">
    <name type="scientific">Mycetocola reblochoni REB411</name>
    <dbReference type="NCBI Taxonomy" id="1255698"/>
    <lineage>
        <taxon>Bacteria</taxon>
        <taxon>Bacillati</taxon>
        <taxon>Actinomycetota</taxon>
        <taxon>Actinomycetes</taxon>
        <taxon>Micrococcales</taxon>
        <taxon>Microbacteriaceae</taxon>
        <taxon>Mycetocola</taxon>
    </lineage>
</organism>
<dbReference type="AlphaFoldDB" id="A0A1R4J0Q3"/>
<reference evidence="2" key="1">
    <citation type="submission" date="2017-02" db="EMBL/GenBank/DDBJ databases">
        <authorList>
            <person name="Dridi B."/>
        </authorList>
    </citation>
    <scope>NUCLEOTIDE SEQUENCE [LARGE SCALE GENOMIC DNA]</scope>
    <source>
        <strain evidence="2">EB411</strain>
    </source>
</reference>
<accession>A0A1R4J0Q3</accession>
<name>A0A1R4J0Q3_9MICO</name>
<evidence type="ECO:0000313" key="1">
    <source>
        <dbReference type="EMBL" id="SJN25315.1"/>
    </source>
</evidence>
<gene>
    <name evidence="1" type="ORF">FM119_04610</name>
</gene>
<protein>
    <submittedName>
        <fullName evidence="1">Uncharacterized protein</fullName>
    </submittedName>
</protein>
<sequence>MDIEREVARFVPKDGRISSDPDGVAVVGERTRLTARVDAVTRDAEILGRDVRVRFEPLRFVWTIGGERRETEAAATDYSFTERGSETVQVTPGYRASLDAGDGWRELPGVVDGPALQTTLRVVEVRSVNVGESCDDDPDGPGC</sequence>
<dbReference type="Proteomes" id="UP000196778">
    <property type="component" value="Unassembled WGS sequence"/>
</dbReference>
<dbReference type="EMBL" id="FUKR01000024">
    <property type="protein sequence ID" value="SJN25315.1"/>
    <property type="molecule type" value="Genomic_DNA"/>
</dbReference>